<evidence type="ECO:0000256" key="1">
    <source>
        <dbReference type="SAM" id="Phobius"/>
    </source>
</evidence>
<proteinExistence type="predicted"/>
<dbReference type="PATRIC" id="fig|1423804.4.peg.3058"/>
<evidence type="ECO:0000313" key="2">
    <source>
        <dbReference type="EMBL" id="KRN15501.1"/>
    </source>
</evidence>
<evidence type="ECO:0000313" key="3">
    <source>
        <dbReference type="Proteomes" id="UP000051442"/>
    </source>
</evidence>
<feature type="transmembrane region" description="Helical" evidence="1">
    <location>
        <begin position="88"/>
        <end position="106"/>
    </location>
</feature>
<accession>A0A0R2ESW3</accession>
<feature type="transmembrane region" description="Helical" evidence="1">
    <location>
        <begin position="40"/>
        <end position="58"/>
    </location>
</feature>
<feature type="transmembrane region" description="Helical" evidence="1">
    <location>
        <begin position="12"/>
        <end position="34"/>
    </location>
</feature>
<sequence>MIIMERNSLKFTTLFGIALIVIGLLLELGGIFYHPGSLESAETVFTGAIAISVGHAFYGLDSLPLSLALTAISSIGIGYYVFVQTTGWLWTIIATIAFFAFIVALFQLRGSIRHRHGTW</sequence>
<organism evidence="2 3">
    <name type="scientific">Secundilactobacillus similis DSM 23365 = JCM 2765</name>
    <dbReference type="NCBI Taxonomy" id="1423804"/>
    <lineage>
        <taxon>Bacteria</taxon>
        <taxon>Bacillati</taxon>
        <taxon>Bacillota</taxon>
        <taxon>Bacilli</taxon>
        <taxon>Lactobacillales</taxon>
        <taxon>Lactobacillaceae</taxon>
        <taxon>Secundilactobacillus</taxon>
    </lineage>
</organism>
<keyword evidence="1" id="KW-0812">Transmembrane</keyword>
<name>A0A0R2ESW3_9LACO</name>
<keyword evidence="1" id="KW-1133">Transmembrane helix</keyword>
<keyword evidence="3" id="KW-1185">Reference proteome</keyword>
<dbReference type="Proteomes" id="UP000051442">
    <property type="component" value="Unassembled WGS sequence"/>
</dbReference>
<reference evidence="2 3" key="1">
    <citation type="journal article" date="2015" name="Genome Announc.">
        <title>Expanding the biotechnology potential of lactobacilli through comparative genomics of 213 strains and associated genera.</title>
        <authorList>
            <person name="Sun Z."/>
            <person name="Harris H.M."/>
            <person name="McCann A."/>
            <person name="Guo C."/>
            <person name="Argimon S."/>
            <person name="Zhang W."/>
            <person name="Yang X."/>
            <person name="Jeffery I.B."/>
            <person name="Cooney J.C."/>
            <person name="Kagawa T.F."/>
            <person name="Liu W."/>
            <person name="Song Y."/>
            <person name="Salvetti E."/>
            <person name="Wrobel A."/>
            <person name="Rasinkangas P."/>
            <person name="Parkhill J."/>
            <person name="Rea M.C."/>
            <person name="O'Sullivan O."/>
            <person name="Ritari J."/>
            <person name="Douillard F.P."/>
            <person name="Paul Ross R."/>
            <person name="Yang R."/>
            <person name="Briner A.E."/>
            <person name="Felis G.E."/>
            <person name="de Vos W.M."/>
            <person name="Barrangou R."/>
            <person name="Klaenhammer T.R."/>
            <person name="Caufield P.W."/>
            <person name="Cui Y."/>
            <person name="Zhang H."/>
            <person name="O'Toole P.W."/>
        </authorList>
    </citation>
    <scope>NUCLEOTIDE SEQUENCE [LARGE SCALE GENOMIC DNA]</scope>
    <source>
        <strain evidence="2 3">DSM 23365</strain>
    </source>
</reference>
<gene>
    <name evidence="2" type="ORF">FD14_GL002840</name>
</gene>
<evidence type="ECO:0008006" key="4">
    <source>
        <dbReference type="Google" id="ProtNLM"/>
    </source>
</evidence>
<feature type="transmembrane region" description="Helical" evidence="1">
    <location>
        <begin position="65"/>
        <end position="82"/>
    </location>
</feature>
<dbReference type="AlphaFoldDB" id="A0A0R2ESW3"/>
<protein>
    <recommendedName>
        <fullName evidence="4">Integral membrane protein</fullName>
    </recommendedName>
</protein>
<dbReference type="STRING" id="1423804.FD14_GL002840"/>
<comment type="caution">
    <text evidence="2">The sequence shown here is derived from an EMBL/GenBank/DDBJ whole genome shotgun (WGS) entry which is preliminary data.</text>
</comment>
<keyword evidence="1" id="KW-0472">Membrane</keyword>
<dbReference type="EMBL" id="AYZM01000178">
    <property type="protein sequence ID" value="KRN15501.1"/>
    <property type="molecule type" value="Genomic_DNA"/>
</dbReference>